<reference evidence="2" key="1">
    <citation type="submission" date="2022-11" db="UniProtKB">
        <authorList>
            <consortium name="WormBaseParasite"/>
        </authorList>
    </citation>
    <scope>IDENTIFICATION</scope>
</reference>
<dbReference type="Proteomes" id="UP000887580">
    <property type="component" value="Unplaced"/>
</dbReference>
<organism evidence="1 2">
    <name type="scientific">Panagrolaimus sp. PS1159</name>
    <dbReference type="NCBI Taxonomy" id="55785"/>
    <lineage>
        <taxon>Eukaryota</taxon>
        <taxon>Metazoa</taxon>
        <taxon>Ecdysozoa</taxon>
        <taxon>Nematoda</taxon>
        <taxon>Chromadorea</taxon>
        <taxon>Rhabditida</taxon>
        <taxon>Tylenchina</taxon>
        <taxon>Panagrolaimomorpha</taxon>
        <taxon>Panagrolaimoidea</taxon>
        <taxon>Panagrolaimidae</taxon>
        <taxon>Panagrolaimus</taxon>
    </lineage>
</organism>
<accession>A0AC35FXW8</accession>
<protein>
    <submittedName>
        <fullName evidence="2">Cytochrome P450</fullName>
    </submittedName>
</protein>
<evidence type="ECO:0000313" key="2">
    <source>
        <dbReference type="WBParaSite" id="PS1159_v2.g22068.t1"/>
    </source>
</evidence>
<dbReference type="WBParaSite" id="PS1159_v2.g22068.t1">
    <property type="protein sequence ID" value="PS1159_v2.g22068.t1"/>
    <property type="gene ID" value="PS1159_v2.g22068"/>
</dbReference>
<proteinExistence type="predicted"/>
<evidence type="ECO:0000313" key="1">
    <source>
        <dbReference type="Proteomes" id="UP000887580"/>
    </source>
</evidence>
<sequence length="119" mass="13874">MGVILIAFAVILLSAFIYWIFQRIHFLGLRKKLGYVGPPVGIPQFIMGHMYDMIKQVVKEGPEATPFFLTKWNEIYGGTYALFFGSYMTVQTTDLDVMKEIYIKQFSNFVDRDQKFNRL</sequence>
<name>A0AC35FXW8_9BILA</name>